<comment type="caution">
    <text evidence="4">The sequence shown here is derived from an EMBL/GenBank/DDBJ whole genome shotgun (WGS) entry which is preliminary data.</text>
</comment>
<dbReference type="EMBL" id="JAVAIL010000001">
    <property type="protein sequence ID" value="MDP4538881.1"/>
    <property type="molecule type" value="Genomic_DNA"/>
</dbReference>
<proteinExistence type="predicted"/>
<accession>A0ABT9H6E0</accession>
<evidence type="ECO:0000313" key="4">
    <source>
        <dbReference type="EMBL" id="MDP4538881.1"/>
    </source>
</evidence>
<evidence type="ECO:0000259" key="3">
    <source>
        <dbReference type="Pfam" id="PF13739"/>
    </source>
</evidence>
<dbReference type="Pfam" id="PF13739">
    <property type="entry name" value="PdaC"/>
    <property type="match status" value="1"/>
</dbReference>
<reference evidence="4 5" key="1">
    <citation type="submission" date="2023-08" db="EMBL/GenBank/DDBJ databases">
        <title>genomic of DY56.</title>
        <authorList>
            <person name="Wang Y."/>
        </authorList>
    </citation>
    <scope>NUCLEOTIDE SEQUENCE [LARGE SCALE GENOMIC DNA]</scope>
    <source>
        <strain evidence="4 5">DY56-A-20</strain>
    </source>
</reference>
<feature type="chain" id="PRO_5045527503" evidence="2">
    <location>
        <begin position="21"/>
        <end position="273"/>
    </location>
</feature>
<organism evidence="4 5">
    <name type="scientific">Qipengyuania benthica</name>
    <dbReference type="NCBI Taxonomy" id="3067651"/>
    <lineage>
        <taxon>Bacteria</taxon>
        <taxon>Pseudomonadati</taxon>
        <taxon>Pseudomonadota</taxon>
        <taxon>Alphaproteobacteria</taxon>
        <taxon>Sphingomonadales</taxon>
        <taxon>Erythrobacteraceae</taxon>
        <taxon>Qipengyuania</taxon>
    </lineage>
</organism>
<evidence type="ECO:0000313" key="5">
    <source>
        <dbReference type="Proteomes" id="UP001235664"/>
    </source>
</evidence>
<keyword evidence="2" id="KW-0732">Signal</keyword>
<feature type="region of interest" description="Disordered" evidence="1">
    <location>
        <begin position="23"/>
        <end position="49"/>
    </location>
</feature>
<name>A0ABT9H6E0_9SPHN</name>
<feature type="domain" description="Deacetylase PdaC" evidence="3">
    <location>
        <begin position="54"/>
        <end position="145"/>
    </location>
</feature>
<dbReference type="PROSITE" id="PS51257">
    <property type="entry name" value="PROKAR_LIPOPROTEIN"/>
    <property type="match status" value="1"/>
</dbReference>
<sequence length="273" mass="29009">MNPRLFLIAALLSSAACSEASEMEETLGTSAEAGSTAGTPVPPPTAAGEGRAIVESNDDFEFEYSWPGEANSIPALASVLQSRADTARTELVEAAREDRAAAAEAGYPFRPHSFSGEWKVVADVPGWLSLSGTVSTYAGGAHPNTGFDSLLWDKSAGVARAPLDLFRSPQNFQNAIARRFCTMLDAERAERRGEPVDPDADDYFSACPGVEELTVLLGSSDGETFDRIGILVMPYVAGPYAEGSYEFDLPVDTALLDAVKPGYDKAFSLGPRN</sequence>
<dbReference type="InterPro" id="IPR025303">
    <property type="entry name" value="PdaC"/>
</dbReference>
<protein>
    <submittedName>
        <fullName evidence="4">DUF4163 domain-containing protein</fullName>
    </submittedName>
</protein>
<dbReference type="Proteomes" id="UP001235664">
    <property type="component" value="Unassembled WGS sequence"/>
</dbReference>
<keyword evidence="5" id="KW-1185">Reference proteome</keyword>
<evidence type="ECO:0000256" key="1">
    <source>
        <dbReference type="SAM" id="MobiDB-lite"/>
    </source>
</evidence>
<dbReference type="RefSeq" id="WP_305928992.1">
    <property type="nucleotide sequence ID" value="NZ_JAVAIL010000001.1"/>
</dbReference>
<feature type="signal peptide" evidence="2">
    <location>
        <begin position="1"/>
        <end position="20"/>
    </location>
</feature>
<gene>
    <name evidence="4" type="ORF">Q9K01_04490</name>
</gene>
<dbReference type="Gene3D" id="3.30.565.40">
    <property type="entry name" value="Fervidobacterium nodosum Rt17-B1 like"/>
    <property type="match status" value="1"/>
</dbReference>
<evidence type="ECO:0000256" key="2">
    <source>
        <dbReference type="SAM" id="SignalP"/>
    </source>
</evidence>